<dbReference type="InterPro" id="IPR050090">
    <property type="entry name" value="Tyrosine_recombinase_XerCD"/>
</dbReference>
<dbReference type="KEGG" id="ail:FLP10_00795"/>
<evidence type="ECO:0000256" key="1">
    <source>
        <dbReference type="ARBA" id="ARBA00008857"/>
    </source>
</evidence>
<evidence type="ECO:0000259" key="5">
    <source>
        <dbReference type="PROSITE" id="PS51898"/>
    </source>
</evidence>
<dbReference type="InterPro" id="IPR013762">
    <property type="entry name" value="Integrase-like_cat_sf"/>
</dbReference>
<dbReference type="EMBL" id="CP043505">
    <property type="protein sequence ID" value="QEO13115.1"/>
    <property type="molecule type" value="Genomic_DNA"/>
</dbReference>
<protein>
    <submittedName>
        <fullName evidence="7">Tyrosine-type recombinase/integrase</fullName>
    </submittedName>
</protein>
<dbReference type="OrthoDB" id="4326943at2"/>
<organism evidence="7 8">
    <name type="scientific">Agromyces intestinalis</name>
    <dbReference type="NCBI Taxonomy" id="2592652"/>
    <lineage>
        <taxon>Bacteria</taxon>
        <taxon>Bacillati</taxon>
        <taxon>Actinomycetota</taxon>
        <taxon>Actinomycetes</taxon>
        <taxon>Micrococcales</taxon>
        <taxon>Microbacteriaceae</taxon>
        <taxon>Agromyces</taxon>
    </lineage>
</organism>
<evidence type="ECO:0000256" key="2">
    <source>
        <dbReference type="ARBA" id="ARBA00023125"/>
    </source>
</evidence>
<dbReference type="AlphaFoldDB" id="A0A5C1YCN6"/>
<proteinExistence type="inferred from homology"/>
<dbReference type="InterPro" id="IPR053876">
    <property type="entry name" value="Phage_int_M"/>
</dbReference>
<evidence type="ECO:0000313" key="8">
    <source>
        <dbReference type="Proteomes" id="UP000324678"/>
    </source>
</evidence>
<dbReference type="InterPro" id="IPR010998">
    <property type="entry name" value="Integrase_recombinase_N"/>
</dbReference>
<dbReference type="GO" id="GO:0006310">
    <property type="term" value="P:DNA recombination"/>
    <property type="evidence" value="ECO:0007669"/>
    <property type="project" value="UniProtKB-KW"/>
</dbReference>
<evidence type="ECO:0000256" key="4">
    <source>
        <dbReference type="PROSITE-ProRule" id="PRU01248"/>
    </source>
</evidence>
<dbReference type="Pfam" id="PF00589">
    <property type="entry name" value="Phage_integrase"/>
    <property type="match status" value="1"/>
</dbReference>
<evidence type="ECO:0000256" key="3">
    <source>
        <dbReference type="ARBA" id="ARBA00023172"/>
    </source>
</evidence>
<dbReference type="RefSeq" id="WP_149159139.1">
    <property type="nucleotide sequence ID" value="NZ_CP043505.1"/>
</dbReference>
<dbReference type="GO" id="GO:0003677">
    <property type="term" value="F:DNA binding"/>
    <property type="evidence" value="ECO:0007669"/>
    <property type="project" value="UniProtKB-UniRule"/>
</dbReference>
<feature type="domain" description="Tyr recombinase" evidence="5">
    <location>
        <begin position="179"/>
        <end position="386"/>
    </location>
</feature>
<dbReference type="GO" id="GO:0015074">
    <property type="term" value="P:DNA integration"/>
    <property type="evidence" value="ECO:0007669"/>
    <property type="project" value="InterPro"/>
</dbReference>
<dbReference type="PANTHER" id="PTHR30349">
    <property type="entry name" value="PHAGE INTEGRASE-RELATED"/>
    <property type="match status" value="1"/>
</dbReference>
<dbReference type="InterPro" id="IPR002104">
    <property type="entry name" value="Integrase_catalytic"/>
</dbReference>
<accession>A0A5C1YCN6</accession>
<dbReference type="Gene3D" id="1.10.150.130">
    <property type="match status" value="1"/>
</dbReference>
<dbReference type="CDD" id="cd01189">
    <property type="entry name" value="INT_ICEBs1_C_like"/>
    <property type="match status" value="1"/>
</dbReference>
<dbReference type="Pfam" id="PF22022">
    <property type="entry name" value="Phage_int_M"/>
    <property type="match status" value="1"/>
</dbReference>
<evidence type="ECO:0000313" key="7">
    <source>
        <dbReference type="EMBL" id="QEO13115.1"/>
    </source>
</evidence>
<dbReference type="Gene3D" id="1.10.443.10">
    <property type="entry name" value="Intergrase catalytic core"/>
    <property type="match status" value="1"/>
</dbReference>
<keyword evidence="8" id="KW-1185">Reference proteome</keyword>
<feature type="domain" description="Core-binding (CB)" evidence="6">
    <location>
        <begin position="76"/>
        <end position="158"/>
    </location>
</feature>
<name>A0A5C1YCN6_9MICO</name>
<dbReference type="InterPro" id="IPR044068">
    <property type="entry name" value="CB"/>
</dbReference>
<comment type="similarity">
    <text evidence="1">Belongs to the 'phage' integrase family.</text>
</comment>
<dbReference type="PROSITE" id="PS51898">
    <property type="entry name" value="TYR_RECOMBINASE"/>
    <property type="match status" value="1"/>
</dbReference>
<keyword evidence="2 4" id="KW-0238">DNA-binding</keyword>
<reference evidence="7 8" key="1">
    <citation type="submission" date="2019-09" db="EMBL/GenBank/DDBJ databases">
        <title>Genome sequencing of strain KACC 19306.</title>
        <authorList>
            <person name="Heo J."/>
            <person name="Kim S.-J."/>
            <person name="Kim J.-S."/>
            <person name="Hong S.-B."/>
            <person name="Kwon S.-W."/>
        </authorList>
    </citation>
    <scope>NUCLEOTIDE SEQUENCE [LARGE SCALE GENOMIC DNA]</scope>
    <source>
        <strain evidence="7 8">KACC 19306</strain>
    </source>
</reference>
<dbReference type="InterPro" id="IPR011010">
    <property type="entry name" value="DNA_brk_join_enz"/>
</dbReference>
<sequence>MAGRKRLPIGTFGEITVQKIAVRKYRASTRYRDWDGVTRQVSWTAESRAAAAWALKKELTGRMRLGDGADGLSADSPFSDLAAAWLEDMRRDHDLADNTKETYERELRTLVMPTFGNFTVREVTVGRVESFLKTQRAKSYPRAKHSRTILGMVMSFAVRREIVPRNPVKETSRLKKPKHVPKALTPAQIAQIRVAARTWRTEEGRYGPRPDGQIRDLIEVMLGTAIRIGEALALRRCDVDMTADPPRVYITGTIIVSKGKGVFRQSHPKTHESNRVIAVPPFAAEVIRRRLALIARDDEEALLFHSRKGTPLTPNNARRTFRAILASAGMDDMEITPHAFRRTGATLLANEVSIQAAADVLGHTSTSTTKEHYAEPDRSVNPAAAEVLQRLAPDD</sequence>
<dbReference type="PROSITE" id="PS51900">
    <property type="entry name" value="CB"/>
    <property type="match status" value="1"/>
</dbReference>
<dbReference type="SUPFAM" id="SSF56349">
    <property type="entry name" value="DNA breaking-rejoining enzymes"/>
    <property type="match status" value="1"/>
</dbReference>
<dbReference type="PANTHER" id="PTHR30349:SF64">
    <property type="entry name" value="PROPHAGE INTEGRASE INTD-RELATED"/>
    <property type="match status" value="1"/>
</dbReference>
<keyword evidence="3" id="KW-0233">DNA recombination</keyword>
<gene>
    <name evidence="7" type="ORF">FLP10_00795</name>
</gene>
<evidence type="ECO:0000259" key="6">
    <source>
        <dbReference type="PROSITE" id="PS51900"/>
    </source>
</evidence>
<dbReference type="Proteomes" id="UP000324678">
    <property type="component" value="Chromosome"/>
</dbReference>